<accession>A0ABT7PHE6</accession>
<dbReference type="EMBL" id="JASZZN010000007">
    <property type="protein sequence ID" value="MDM4015903.1"/>
    <property type="molecule type" value="Genomic_DNA"/>
</dbReference>
<organism evidence="2 3">
    <name type="scientific">Roseiconus lacunae</name>
    <dbReference type="NCBI Taxonomy" id="2605694"/>
    <lineage>
        <taxon>Bacteria</taxon>
        <taxon>Pseudomonadati</taxon>
        <taxon>Planctomycetota</taxon>
        <taxon>Planctomycetia</taxon>
        <taxon>Pirellulales</taxon>
        <taxon>Pirellulaceae</taxon>
        <taxon>Roseiconus</taxon>
    </lineage>
</organism>
<keyword evidence="3" id="KW-1185">Reference proteome</keyword>
<dbReference type="Pfam" id="PF09346">
    <property type="entry name" value="SMI1_KNR4"/>
    <property type="match status" value="1"/>
</dbReference>
<dbReference type="Proteomes" id="UP001239462">
    <property type="component" value="Unassembled WGS sequence"/>
</dbReference>
<protein>
    <submittedName>
        <fullName evidence="2">SMI1/KNR4 family protein</fullName>
    </submittedName>
</protein>
<gene>
    <name evidence="2" type="ORF">QTN89_10710</name>
</gene>
<dbReference type="InterPro" id="IPR037883">
    <property type="entry name" value="Knr4/Smi1-like_sf"/>
</dbReference>
<reference evidence="2 3" key="1">
    <citation type="submission" date="2023-06" db="EMBL/GenBank/DDBJ databases">
        <title>Roseiconus lacunae JC819 isolated from Gulf of Mannar region, Tamil Nadu.</title>
        <authorList>
            <person name="Pk S."/>
            <person name="Ch S."/>
            <person name="Ch V.R."/>
        </authorList>
    </citation>
    <scope>NUCLEOTIDE SEQUENCE [LARGE SCALE GENOMIC DNA]</scope>
    <source>
        <strain evidence="2 3">JC819</strain>
    </source>
</reference>
<evidence type="ECO:0000313" key="3">
    <source>
        <dbReference type="Proteomes" id="UP001239462"/>
    </source>
</evidence>
<sequence>MDELTTIEKACGITLPASYTQLYDGGCLDHRDSRYVWLHEAEWIPPIEIPTHKLQSYGDHVDGLVPFAFSGAGDSWCWQRNRPTSDNEYQIWFCWHDADHADIYAPTFAGWIYRCCLGYALSIDFETDDIDEARELLEGWSKLLSSLQEKEESDHLLALSRQEDGEFIDDERLREIVQIRFGKEYCDNHIVWQSSGVTTEDNTAALAAARQREAAQRRVERYGQVTNDADEAFRRGDFSTYVEILGPFHDMLTPAQEKKLSIAARKIGAGPDKTG</sequence>
<dbReference type="SUPFAM" id="SSF160631">
    <property type="entry name" value="SMI1/KNR4-like"/>
    <property type="match status" value="1"/>
</dbReference>
<proteinExistence type="predicted"/>
<feature type="domain" description="Knr4/Smi1-like" evidence="1">
    <location>
        <begin position="2"/>
        <end position="112"/>
    </location>
</feature>
<evidence type="ECO:0000259" key="1">
    <source>
        <dbReference type="Pfam" id="PF09346"/>
    </source>
</evidence>
<dbReference type="RefSeq" id="WP_289163459.1">
    <property type="nucleotide sequence ID" value="NZ_JASZZN010000007.1"/>
</dbReference>
<comment type="caution">
    <text evidence="2">The sequence shown here is derived from an EMBL/GenBank/DDBJ whole genome shotgun (WGS) entry which is preliminary data.</text>
</comment>
<name>A0ABT7PHE6_9BACT</name>
<dbReference type="InterPro" id="IPR018958">
    <property type="entry name" value="Knr4/Smi1-like_dom"/>
</dbReference>
<evidence type="ECO:0000313" key="2">
    <source>
        <dbReference type="EMBL" id="MDM4015903.1"/>
    </source>
</evidence>
<dbReference type="Gene3D" id="3.40.1580.10">
    <property type="entry name" value="SMI1/KNR4-like"/>
    <property type="match status" value="1"/>
</dbReference>